<keyword evidence="2" id="KW-1185">Reference proteome</keyword>
<proteinExistence type="predicted"/>
<dbReference type="EMBL" id="KK784923">
    <property type="protein sequence ID" value="KDO61665.1"/>
    <property type="molecule type" value="Genomic_DNA"/>
</dbReference>
<gene>
    <name evidence="1" type="ORF">CISIN_1g043690mg</name>
</gene>
<evidence type="ECO:0000313" key="2">
    <source>
        <dbReference type="Proteomes" id="UP000027120"/>
    </source>
</evidence>
<organism evidence="1 2">
    <name type="scientific">Citrus sinensis</name>
    <name type="common">Sweet orange</name>
    <name type="synonym">Citrus aurantium var. sinensis</name>
    <dbReference type="NCBI Taxonomy" id="2711"/>
    <lineage>
        <taxon>Eukaryota</taxon>
        <taxon>Viridiplantae</taxon>
        <taxon>Streptophyta</taxon>
        <taxon>Embryophyta</taxon>
        <taxon>Tracheophyta</taxon>
        <taxon>Spermatophyta</taxon>
        <taxon>Magnoliopsida</taxon>
        <taxon>eudicotyledons</taxon>
        <taxon>Gunneridae</taxon>
        <taxon>Pentapetalae</taxon>
        <taxon>rosids</taxon>
        <taxon>malvids</taxon>
        <taxon>Sapindales</taxon>
        <taxon>Rutaceae</taxon>
        <taxon>Aurantioideae</taxon>
        <taxon>Citrus</taxon>
    </lineage>
</organism>
<protein>
    <submittedName>
        <fullName evidence="1">Uncharacterized protein</fullName>
    </submittedName>
</protein>
<sequence>MLFEPCTRCEREAQLKAYEMSNIALLCGQATRKYMAAVRRLQLHRRCNKVICLRQVVNHYSHAVYTRCCNQILED</sequence>
<accession>A0A067F6E1</accession>
<evidence type="ECO:0000313" key="1">
    <source>
        <dbReference type="EMBL" id="KDO61665.1"/>
    </source>
</evidence>
<dbReference type="Proteomes" id="UP000027120">
    <property type="component" value="Unassembled WGS sequence"/>
</dbReference>
<name>A0A067F6E1_CITSI</name>
<dbReference type="AlphaFoldDB" id="A0A067F6E1"/>
<reference evidence="1 2" key="1">
    <citation type="submission" date="2014-04" db="EMBL/GenBank/DDBJ databases">
        <authorList>
            <consortium name="International Citrus Genome Consortium"/>
            <person name="Gmitter F."/>
            <person name="Chen C."/>
            <person name="Farmerie W."/>
            <person name="Harkins T."/>
            <person name="Desany B."/>
            <person name="Mohiuddin M."/>
            <person name="Kodira C."/>
            <person name="Borodovsky M."/>
            <person name="Lomsadze A."/>
            <person name="Burns P."/>
            <person name="Jenkins J."/>
            <person name="Prochnik S."/>
            <person name="Shu S."/>
            <person name="Chapman J."/>
            <person name="Pitluck S."/>
            <person name="Schmutz J."/>
            <person name="Rokhsar D."/>
        </authorList>
    </citation>
    <scope>NUCLEOTIDE SEQUENCE</scope>
</reference>